<accession>A0AAV9CZG9</accession>
<sequence>MDPQSNGPRRGRTRRSPHDHIWDPITCGVRSVRRPLALPDTLHPSPTTQLPPPLTLYTQPDASASIPTALM</sequence>
<dbReference type="Proteomes" id="UP001180020">
    <property type="component" value="Unassembled WGS sequence"/>
</dbReference>
<evidence type="ECO:0000256" key="1">
    <source>
        <dbReference type="SAM" id="MobiDB-lite"/>
    </source>
</evidence>
<comment type="caution">
    <text evidence="2">The sequence shown here is derived from an EMBL/GenBank/DDBJ whole genome shotgun (WGS) entry which is preliminary data.</text>
</comment>
<gene>
    <name evidence="2" type="ORF">QJS10_CPA16g00352</name>
</gene>
<feature type="region of interest" description="Disordered" evidence="1">
    <location>
        <begin position="37"/>
        <end position="71"/>
    </location>
</feature>
<organism evidence="2 3">
    <name type="scientific">Acorus calamus</name>
    <name type="common">Sweet flag</name>
    <dbReference type="NCBI Taxonomy" id="4465"/>
    <lineage>
        <taxon>Eukaryota</taxon>
        <taxon>Viridiplantae</taxon>
        <taxon>Streptophyta</taxon>
        <taxon>Embryophyta</taxon>
        <taxon>Tracheophyta</taxon>
        <taxon>Spermatophyta</taxon>
        <taxon>Magnoliopsida</taxon>
        <taxon>Liliopsida</taxon>
        <taxon>Acoraceae</taxon>
        <taxon>Acorus</taxon>
    </lineage>
</organism>
<evidence type="ECO:0000313" key="3">
    <source>
        <dbReference type="Proteomes" id="UP001180020"/>
    </source>
</evidence>
<keyword evidence="3" id="KW-1185">Reference proteome</keyword>
<proteinExistence type="predicted"/>
<reference evidence="2" key="1">
    <citation type="journal article" date="2023" name="Nat. Commun.">
        <title>Diploid and tetraploid genomes of Acorus and the evolution of monocots.</title>
        <authorList>
            <person name="Ma L."/>
            <person name="Liu K.W."/>
            <person name="Li Z."/>
            <person name="Hsiao Y.Y."/>
            <person name="Qi Y."/>
            <person name="Fu T."/>
            <person name="Tang G.D."/>
            <person name="Zhang D."/>
            <person name="Sun W.H."/>
            <person name="Liu D.K."/>
            <person name="Li Y."/>
            <person name="Chen G.Z."/>
            <person name="Liu X.D."/>
            <person name="Liao X.Y."/>
            <person name="Jiang Y.T."/>
            <person name="Yu X."/>
            <person name="Hao Y."/>
            <person name="Huang J."/>
            <person name="Zhao X.W."/>
            <person name="Ke S."/>
            <person name="Chen Y.Y."/>
            <person name="Wu W.L."/>
            <person name="Hsu J.L."/>
            <person name="Lin Y.F."/>
            <person name="Huang M.D."/>
            <person name="Li C.Y."/>
            <person name="Huang L."/>
            <person name="Wang Z.W."/>
            <person name="Zhao X."/>
            <person name="Zhong W.Y."/>
            <person name="Peng D.H."/>
            <person name="Ahmad S."/>
            <person name="Lan S."/>
            <person name="Zhang J.S."/>
            <person name="Tsai W.C."/>
            <person name="Van de Peer Y."/>
            <person name="Liu Z.J."/>
        </authorList>
    </citation>
    <scope>NUCLEOTIDE SEQUENCE</scope>
    <source>
        <strain evidence="2">CP</strain>
    </source>
</reference>
<evidence type="ECO:0000313" key="2">
    <source>
        <dbReference type="EMBL" id="KAK1294205.1"/>
    </source>
</evidence>
<reference evidence="2" key="2">
    <citation type="submission" date="2023-06" db="EMBL/GenBank/DDBJ databases">
        <authorList>
            <person name="Ma L."/>
            <person name="Liu K.-W."/>
            <person name="Li Z."/>
            <person name="Hsiao Y.-Y."/>
            <person name="Qi Y."/>
            <person name="Fu T."/>
            <person name="Tang G."/>
            <person name="Zhang D."/>
            <person name="Sun W.-H."/>
            <person name="Liu D.-K."/>
            <person name="Li Y."/>
            <person name="Chen G.-Z."/>
            <person name="Liu X.-D."/>
            <person name="Liao X.-Y."/>
            <person name="Jiang Y.-T."/>
            <person name="Yu X."/>
            <person name="Hao Y."/>
            <person name="Huang J."/>
            <person name="Zhao X.-W."/>
            <person name="Ke S."/>
            <person name="Chen Y.-Y."/>
            <person name="Wu W.-L."/>
            <person name="Hsu J.-L."/>
            <person name="Lin Y.-F."/>
            <person name="Huang M.-D."/>
            <person name="Li C.-Y."/>
            <person name="Huang L."/>
            <person name="Wang Z.-W."/>
            <person name="Zhao X."/>
            <person name="Zhong W.-Y."/>
            <person name="Peng D.-H."/>
            <person name="Ahmad S."/>
            <person name="Lan S."/>
            <person name="Zhang J.-S."/>
            <person name="Tsai W.-C."/>
            <person name="Van De Peer Y."/>
            <person name="Liu Z.-J."/>
        </authorList>
    </citation>
    <scope>NUCLEOTIDE SEQUENCE</scope>
    <source>
        <strain evidence="2">CP</strain>
        <tissue evidence="2">Leaves</tissue>
    </source>
</reference>
<dbReference type="AlphaFoldDB" id="A0AAV9CZG9"/>
<name>A0AAV9CZG9_ACOCL</name>
<protein>
    <submittedName>
        <fullName evidence="2">Uncharacterized protein</fullName>
    </submittedName>
</protein>
<feature type="region of interest" description="Disordered" evidence="1">
    <location>
        <begin position="1"/>
        <end position="23"/>
    </location>
</feature>
<feature type="compositionally biased region" description="Polar residues" evidence="1">
    <location>
        <begin position="61"/>
        <end position="71"/>
    </location>
</feature>
<dbReference type="EMBL" id="JAUJYO010000016">
    <property type="protein sequence ID" value="KAK1294205.1"/>
    <property type="molecule type" value="Genomic_DNA"/>
</dbReference>